<reference evidence="2" key="1">
    <citation type="journal article" date="2023" name="Nat. Plants">
        <title>Single-cell RNA sequencing provides a high-resolution roadmap for understanding the multicellular compartmentation of specialized metabolism.</title>
        <authorList>
            <person name="Sun S."/>
            <person name="Shen X."/>
            <person name="Li Y."/>
            <person name="Li Y."/>
            <person name="Wang S."/>
            <person name="Li R."/>
            <person name="Zhang H."/>
            <person name="Shen G."/>
            <person name="Guo B."/>
            <person name="Wei J."/>
            <person name="Xu J."/>
            <person name="St-Pierre B."/>
            <person name="Chen S."/>
            <person name="Sun C."/>
        </authorList>
    </citation>
    <scope>NUCLEOTIDE SEQUENCE [LARGE SCALE GENOMIC DNA]</scope>
</reference>
<keyword evidence="2" id="KW-1185">Reference proteome</keyword>
<evidence type="ECO:0000313" key="2">
    <source>
        <dbReference type="Proteomes" id="UP001060085"/>
    </source>
</evidence>
<organism evidence="1 2">
    <name type="scientific">Catharanthus roseus</name>
    <name type="common">Madagascar periwinkle</name>
    <name type="synonym">Vinca rosea</name>
    <dbReference type="NCBI Taxonomy" id="4058"/>
    <lineage>
        <taxon>Eukaryota</taxon>
        <taxon>Viridiplantae</taxon>
        <taxon>Streptophyta</taxon>
        <taxon>Embryophyta</taxon>
        <taxon>Tracheophyta</taxon>
        <taxon>Spermatophyta</taxon>
        <taxon>Magnoliopsida</taxon>
        <taxon>eudicotyledons</taxon>
        <taxon>Gunneridae</taxon>
        <taxon>Pentapetalae</taxon>
        <taxon>asterids</taxon>
        <taxon>lamiids</taxon>
        <taxon>Gentianales</taxon>
        <taxon>Apocynaceae</taxon>
        <taxon>Rauvolfioideae</taxon>
        <taxon>Vinceae</taxon>
        <taxon>Catharanthinae</taxon>
        <taxon>Catharanthus</taxon>
    </lineage>
</organism>
<dbReference type="Proteomes" id="UP001060085">
    <property type="component" value="Linkage Group LG06"/>
</dbReference>
<dbReference type="EMBL" id="CM044706">
    <property type="protein sequence ID" value="KAI5656133.1"/>
    <property type="molecule type" value="Genomic_DNA"/>
</dbReference>
<protein>
    <submittedName>
        <fullName evidence="1">Uncharacterized protein</fullName>
    </submittedName>
</protein>
<accession>A0ACC0A800</accession>
<sequence>MELRHLTFGIGTPPLVTSPRAGRKLLKLNALSSGSAGSNSFSVTSKWADRLLADFQFLPSTTNNTDNSDQNFGNYTSSTATLAPPFTPPLASTERYVSMPIDFYRILGAEAHFLGDGIRRAYEAKASKPPQYGYSQDALLCRRQILQAACDTLANPSSRREYNQGLADDEFDTILTQVPWEKVPGALSVLQEARETEVVLQIGENLLRERLPKPFKQDVVLAMSLAYVDLSRDAMALSPPDFIRSCELLERALKLLQEEGASNLAPHLQAQIDETLEEINPRCVLELLALPLGDDCQAKRAEGLQGVRNILWAVGGGGAAAVAGGFTREDFMNEAFQNMTAAEQVDLFAATPSNIPAESFEVYGVALALVAQAFVGKKPHLIRDADNLFQQLQQTKVTALGNSMTVYTIRETREIDFALERGLCSLLVGEVDECRSWLGLDSESSPYRDPSVVNFVLEHSKDDQEIDNLPGLCKLLETWLREVVFPRFRETQDIMFKLGDYYDDPTVLRYLERLEGVGGSPLAAAAAIAKIGAEATAVLDSVKVSAIQALQKVFPLGHSEGNMKINDEYQIGNSEPVGRSEEPLNLSNHADSTNALEDPGHDELHEQEMITGKIKDLSVKLMCGGVAVGLLTLFGLKFFPFRRNTSTILSKDVGLAMSSSDVSNVGSMLDERSAEIPKMDARFAENLVRKWQNIKSLALGPDHCLEKLSEVLDGQMLKIWSDRAAEIAERGWFWDYSLQNLTIDSVTVSVDGRRAIVETTLEELARVTDPAHPEHNDSDSSTYTIRYEMSYGESGWKITGGAVLKA</sequence>
<gene>
    <name evidence="1" type="ORF">M9H77_24926</name>
</gene>
<comment type="caution">
    <text evidence="1">The sequence shown here is derived from an EMBL/GenBank/DDBJ whole genome shotgun (WGS) entry which is preliminary data.</text>
</comment>
<evidence type="ECO:0000313" key="1">
    <source>
        <dbReference type="EMBL" id="KAI5656133.1"/>
    </source>
</evidence>
<proteinExistence type="predicted"/>
<name>A0ACC0A800_CATRO</name>